<dbReference type="GO" id="GO:0005524">
    <property type="term" value="F:ATP binding"/>
    <property type="evidence" value="ECO:0007669"/>
    <property type="project" value="UniProtKB-KW"/>
</dbReference>
<feature type="compositionally biased region" description="Basic and acidic residues" evidence="16">
    <location>
        <begin position="491"/>
        <end position="502"/>
    </location>
</feature>
<accession>A0A397A8M1</accession>
<dbReference type="EC" id="6.5.1.1" evidence="14"/>
<dbReference type="Gene3D" id="1.10.3260.10">
    <property type="entry name" value="DNA ligase, ATP-dependent, N-terminal domain"/>
    <property type="match status" value="1"/>
</dbReference>
<dbReference type="Pfam" id="PF04675">
    <property type="entry name" value="DNA_ligase_A_N"/>
    <property type="match status" value="1"/>
</dbReference>
<keyword evidence="10 14" id="KW-0234">DNA repair</keyword>
<keyword evidence="9 14" id="KW-0233">DNA recombination</keyword>
<dbReference type="SUPFAM" id="SSF56091">
    <property type="entry name" value="DNA ligase/mRNA capping enzyme, catalytic domain"/>
    <property type="match status" value="1"/>
</dbReference>
<keyword evidence="11" id="KW-0539">Nucleus</keyword>
<dbReference type="GO" id="GO:0005634">
    <property type="term" value="C:nucleus"/>
    <property type="evidence" value="ECO:0007669"/>
    <property type="project" value="UniProtKB-SubCell"/>
</dbReference>
<evidence type="ECO:0000256" key="11">
    <source>
        <dbReference type="ARBA" id="ARBA00023242"/>
    </source>
</evidence>
<keyword evidence="6 14" id="KW-0547">Nucleotide-binding</keyword>
<dbReference type="Pfam" id="PF01068">
    <property type="entry name" value="DNA_ligase_A_M"/>
    <property type="match status" value="1"/>
</dbReference>
<dbReference type="Pfam" id="PF02889">
    <property type="entry name" value="Sec63"/>
    <property type="match status" value="1"/>
</dbReference>
<dbReference type="SUPFAM" id="SSF50249">
    <property type="entry name" value="Nucleic acid-binding proteins"/>
    <property type="match status" value="1"/>
</dbReference>
<keyword evidence="3 14" id="KW-0436">Ligase</keyword>
<evidence type="ECO:0000313" key="18">
    <source>
        <dbReference type="EMBL" id="RHY01841.1"/>
    </source>
</evidence>
<proteinExistence type="inferred from homology"/>
<keyword evidence="4" id="KW-0132">Cell division</keyword>
<feature type="region of interest" description="Disordered" evidence="16">
    <location>
        <begin position="491"/>
        <end position="538"/>
    </location>
</feature>
<comment type="catalytic activity">
    <reaction evidence="13 14">
        <text>ATP + (deoxyribonucleotide)n-3'-hydroxyl + 5'-phospho-(deoxyribonucleotide)m = (deoxyribonucleotide)n+m + AMP + diphosphate.</text>
        <dbReference type="EC" id="6.5.1.1"/>
    </reaction>
</comment>
<dbReference type="PROSITE" id="PS00697">
    <property type="entry name" value="DNA_LIGASE_A1"/>
    <property type="match status" value="1"/>
</dbReference>
<evidence type="ECO:0000256" key="12">
    <source>
        <dbReference type="ARBA" id="ARBA00023306"/>
    </source>
</evidence>
<dbReference type="GO" id="GO:0006281">
    <property type="term" value="P:DNA repair"/>
    <property type="evidence" value="ECO:0007669"/>
    <property type="project" value="UniProtKB-KW"/>
</dbReference>
<dbReference type="InterPro" id="IPR004179">
    <property type="entry name" value="Sec63-dom"/>
</dbReference>
<evidence type="ECO:0000256" key="7">
    <source>
        <dbReference type="ARBA" id="ARBA00022763"/>
    </source>
</evidence>
<dbReference type="GO" id="GO:0003677">
    <property type="term" value="F:DNA binding"/>
    <property type="evidence" value="ECO:0007669"/>
    <property type="project" value="InterPro"/>
</dbReference>
<feature type="compositionally biased region" description="Low complexity" evidence="16">
    <location>
        <begin position="503"/>
        <end position="515"/>
    </location>
</feature>
<evidence type="ECO:0000256" key="9">
    <source>
        <dbReference type="ARBA" id="ARBA00023172"/>
    </source>
</evidence>
<evidence type="ECO:0000256" key="2">
    <source>
        <dbReference type="ARBA" id="ARBA00007572"/>
    </source>
</evidence>
<dbReference type="VEuPathDB" id="FungiDB:H257_11837"/>
<reference evidence="18 19" key="1">
    <citation type="submission" date="2018-08" db="EMBL/GenBank/DDBJ databases">
        <title>Aphanomyces genome sequencing and annotation.</title>
        <authorList>
            <person name="Minardi D."/>
            <person name="Oidtmann B."/>
            <person name="Van Der Giezen M."/>
            <person name="Studholme D.J."/>
        </authorList>
    </citation>
    <scope>NUCLEOTIDE SEQUENCE [LARGE SCALE GENOMIC DNA]</scope>
    <source>
        <strain evidence="18 19">Kv</strain>
    </source>
</reference>
<dbReference type="InterPro" id="IPR012340">
    <property type="entry name" value="NA-bd_OB-fold"/>
</dbReference>
<evidence type="ECO:0000256" key="3">
    <source>
        <dbReference type="ARBA" id="ARBA00022598"/>
    </source>
</evidence>
<dbReference type="InterPro" id="IPR000977">
    <property type="entry name" value="DNA_ligase_ATP-dep"/>
</dbReference>
<dbReference type="GO" id="GO:0006310">
    <property type="term" value="P:DNA recombination"/>
    <property type="evidence" value="ECO:0007669"/>
    <property type="project" value="UniProtKB-KW"/>
</dbReference>
<dbReference type="VEuPathDB" id="FungiDB:H257_11839"/>
<keyword evidence="8 14" id="KW-0067">ATP-binding</keyword>
<dbReference type="Proteomes" id="UP000265427">
    <property type="component" value="Unassembled WGS sequence"/>
</dbReference>
<evidence type="ECO:0000256" key="16">
    <source>
        <dbReference type="SAM" id="MobiDB-lite"/>
    </source>
</evidence>
<evidence type="ECO:0000256" key="10">
    <source>
        <dbReference type="ARBA" id="ARBA00023204"/>
    </source>
</evidence>
<feature type="compositionally biased region" description="Polar residues" evidence="16">
    <location>
        <begin position="439"/>
        <end position="454"/>
    </location>
</feature>
<dbReference type="SUPFAM" id="SSF117018">
    <property type="entry name" value="ATP-dependent DNA ligase DNA-binding domain"/>
    <property type="match status" value="1"/>
</dbReference>
<dbReference type="Gene3D" id="2.40.50.140">
    <property type="entry name" value="Nucleic acid-binding proteins"/>
    <property type="match status" value="1"/>
</dbReference>
<dbReference type="GO" id="GO:0003910">
    <property type="term" value="F:DNA ligase (ATP) activity"/>
    <property type="evidence" value="ECO:0007669"/>
    <property type="project" value="UniProtKB-EC"/>
</dbReference>
<evidence type="ECO:0000259" key="17">
    <source>
        <dbReference type="PROSITE" id="PS50160"/>
    </source>
</evidence>
<dbReference type="AlphaFoldDB" id="A0A397A8M1"/>
<dbReference type="InterPro" id="IPR012310">
    <property type="entry name" value="DNA_ligase_ATP-dep_cent"/>
</dbReference>
<feature type="domain" description="ATP-dependent DNA ligase family profile" evidence="17">
    <location>
        <begin position="953"/>
        <end position="1098"/>
    </location>
</feature>
<comment type="caution">
    <text evidence="18">The sequence shown here is derived from an EMBL/GenBank/DDBJ whole genome shotgun (WGS) entry which is preliminary data.</text>
</comment>
<dbReference type="Gene3D" id="3.30.470.30">
    <property type="entry name" value="DNA ligase/mRNA capping enzyme"/>
    <property type="match status" value="1"/>
</dbReference>
<dbReference type="PROSITE" id="PS50160">
    <property type="entry name" value="DNA_LIGASE_A3"/>
    <property type="match status" value="1"/>
</dbReference>
<organism evidence="18 19">
    <name type="scientific">Aphanomyces astaci</name>
    <name type="common">Crayfish plague agent</name>
    <dbReference type="NCBI Taxonomy" id="112090"/>
    <lineage>
        <taxon>Eukaryota</taxon>
        <taxon>Sar</taxon>
        <taxon>Stramenopiles</taxon>
        <taxon>Oomycota</taxon>
        <taxon>Saprolegniomycetes</taxon>
        <taxon>Saprolegniales</taxon>
        <taxon>Verrucalvaceae</taxon>
        <taxon>Aphanomyces</taxon>
    </lineage>
</organism>
<keyword evidence="12" id="KW-0131">Cell cycle</keyword>
<gene>
    <name evidence="18" type="ORF">DYB36_004588</name>
</gene>
<comment type="similarity">
    <text evidence="2 15">Belongs to the ATP-dependent DNA ligase family.</text>
</comment>
<evidence type="ECO:0000256" key="15">
    <source>
        <dbReference type="RuleBase" id="RU004196"/>
    </source>
</evidence>
<dbReference type="InterPro" id="IPR050191">
    <property type="entry name" value="ATP-dep_DNA_ligase"/>
</dbReference>
<dbReference type="EMBL" id="QUSZ01007688">
    <property type="protein sequence ID" value="RHY01841.1"/>
    <property type="molecule type" value="Genomic_DNA"/>
</dbReference>
<dbReference type="Gene3D" id="1.10.3380.10">
    <property type="entry name" value="Sec63 N-terminal domain-like domain"/>
    <property type="match status" value="1"/>
</dbReference>
<evidence type="ECO:0000256" key="6">
    <source>
        <dbReference type="ARBA" id="ARBA00022741"/>
    </source>
</evidence>
<protein>
    <recommendedName>
        <fullName evidence="14">DNA ligase</fullName>
        <ecNumber evidence="14">6.5.1.1</ecNumber>
    </recommendedName>
</protein>
<evidence type="ECO:0000256" key="1">
    <source>
        <dbReference type="ARBA" id="ARBA00004123"/>
    </source>
</evidence>
<dbReference type="GO" id="GO:0051301">
    <property type="term" value="P:cell division"/>
    <property type="evidence" value="ECO:0007669"/>
    <property type="project" value="UniProtKB-KW"/>
</dbReference>
<dbReference type="PANTHER" id="PTHR45674">
    <property type="entry name" value="DNA LIGASE 1/3 FAMILY MEMBER"/>
    <property type="match status" value="1"/>
</dbReference>
<name>A0A397A8M1_APHAT</name>
<evidence type="ECO:0000313" key="19">
    <source>
        <dbReference type="Proteomes" id="UP000265427"/>
    </source>
</evidence>
<dbReference type="FunFam" id="3.30.470.30:FF:000002">
    <property type="entry name" value="DNA ligase"/>
    <property type="match status" value="1"/>
</dbReference>
<dbReference type="InterPro" id="IPR036599">
    <property type="entry name" value="DNA_ligase_N_sf"/>
</dbReference>
<dbReference type="InterPro" id="IPR012308">
    <property type="entry name" value="DNA_ligase_ATP-dep_N"/>
</dbReference>
<dbReference type="GO" id="GO:0071897">
    <property type="term" value="P:DNA biosynthetic process"/>
    <property type="evidence" value="ECO:0007669"/>
    <property type="project" value="InterPro"/>
</dbReference>
<dbReference type="NCBIfam" id="TIGR00574">
    <property type="entry name" value="dnl1"/>
    <property type="match status" value="1"/>
</dbReference>
<evidence type="ECO:0000256" key="5">
    <source>
        <dbReference type="ARBA" id="ARBA00022705"/>
    </source>
</evidence>
<dbReference type="InterPro" id="IPR016059">
    <property type="entry name" value="DNA_ligase_ATP-dep_CS"/>
</dbReference>
<dbReference type="GO" id="GO:0006273">
    <property type="term" value="P:lagging strand elongation"/>
    <property type="evidence" value="ECO:0007669"/>
    <property type="project" value="TreeGrafter"/>
</dbReference>
<evidence type="ECO:0000256" key="13">
    <source>
        <dbReference type="ARBA" id="ARBA00034003"/>
    </source>
</evidence>
<feature type="region of interest" description="Disordered" evidence="16">
    <location>
        <begin position="439"/>
        <end position="465"/>
    </location>
</feature>
<dbReference type="PROSITE" id="PS00333">
    <property type="entry name" value="DNA_LIGASE_A2"/>
    <property type="match status" value="1"/>
</dbReference>
<dbReference type="SUPFAM" id="SSF158702">
    <property type="entry name" value="Sec63 N-terminal domain-like"/>
    <property type="match status" value="1"/>
</dbReference>
<dbReference type="Gene3D" id="3.30.1490.70">
    <property type="match status" value="1"/>
</dbReference>
<keyword evidence="7 14" id="KW-0227">DNA damage</keyword>
<dbReference type="GO" id="GO:0005739">
    <property type="term" value="C:mitochondrion"/>
    <property type="evidence" value="ECO:0007669"/>
    <property type="project" value="TreeGrafter"/>
</dbReference>
<keyword evidence="5" id="KW-0235">DNA replication</keyword>
<dbReference type="PANTHER" id="PTHR45674:SF4">
    <property type="entry name" value="DNA LIGASE 1"/>
    <property type="match status" value="1"/>
</dbReference>
<dbReference type="SMART" id="SM00973">
    <property type="entry name" value="Sec63"/>
    <property type="match status" value="1"/>
</dbReference>
<evidence type="ECO:0000256" key="8">
    <source>
        <dbReference type="ARBA" id="ARBA00022840"/>
    </source>
</evidence>
<comment type="subcellular location">
    <subcellularLocation>
        <location evidence="1">Nucleus</location>
    </subcellularLocation>
</comment>
<dbReference type="CDD" id="cd07900">
    <property type="entry name" value="Adenylation_DNA_ligase_I_Euk"/>
    <property type="match status" value="1"/>
</dbReference>
<evidence type="ECO:0000256" key="14">
    <source>
        <dbReference type="RuleBase" id="RU000617"/>
    </source>
</evidence>
<sequence>MVAIRDLVQSKRHASMETLLDVMAGRICGHVPLRRNDKAALNALNQTKVQYRVKGAVAGKYLVQTDSMKANVLLQAALGRVQLNDDSLGFEMDTCVEMALRIVRALMEYCMESDAGALGLMAFRFGRSLALKAWESSPAPTKLQLLEGVDWDLAQKLDAHGVHSIRQLRDMDPTQLGRYLNAWDCEHLLAEAKTVLDFHLQVEPHVITNRIEIIVQNAQLRQVHRITERAAPNGYILLVFTKSRILLLRRDITTTPTTFMVPISGMSSISIHLLHTAQLGMDEELEVQATATDCTVQKVTKQSLHQCTIPEAFKHGRHGEVQRTKRSAKEEDTSKKAFHHHQTMLEPATVIPRDDPSTTSTTKRAKLSTPSLVEFKQFKWCGSPEVAAVGKSTKSRRHHVIPDFEELSEVLLSNGLTNHPPYQRREGSSSNINIQHVDTERQQGLSCASSSKNANDVKNDGADVDTIPMIDDYEELTLEQEFMKSFFGAKPAEKTSDAKVVDATEAPPSASTPAPHGESVAPSSPSDDSPNKSKTPQVAEIVVKKTPATASASKQPKKPHDDDHALLLYNPKEKNPMKRGGWTAGDPVPYAALSKVFAVIEDESSRLIIQDTLADFFRSVIELTPSDLVPCIYLCVCTELAPAYDNVQIGIGDAILIKSIGEATGTTPKFVKDLYQKQGDLGKVAQASRSKQSTLMTFQTKPKPLAVAHVYNDMVKIAKMSGNNSQASKCSIIKSLLVRCDKLSDEAKYVIRGLQGKLRIGLAGQSILVSLTQAFMHPKEQGDKALQAEALKHVKRAFSEFPNYEVLASSLLTVFTRENDQKGVFASQFVELAEFCHLTAGTPVSPMLARPTKSYAMVLDRFQAMPFTCEYKYDGERAQIHILPNGDIRIFSRNFENSTERFPDVKLSIANAAAKANVTSCIVDAEVVAVDKTTNQRLPFQVLSTRPRKNVVVSEIKVAVCIYAFDLLFLNGKSFLKEPLQARREALKGMFQVTPGSFEFATSLDVANTKDDDMESTVEIVRNFLEEAVAGNCEGLMVKTLSTEATYEPANRSHKWLKLKKDYLDGIGDSTDLVPVGAFYGRGKRTGVYGAYLLACYDPETEMYQCITKV</sequence>
<evidence type="ECO:0000256" key="4">
    <source>
        <dbReference type="ARBA" id="ARBA00022618"/>
    </source>
</evidence>